<feature type="domain" description="THAP-type" evidence="14">
    <location>
        <begin position="285"/>
        <end position="368"/>
    </location>
</feature>
<evidence type="ECO:0000313" key="15">
    <source>
        <dbReference type="EMBL" id="KAF4083919.1"/>
    </source>
</evidence>
<evidence type="ECO:0000256" key="5">
    <source>
        <dbReference type="ARBA" id="ARBA00022723"/>
    </source>
</evidence>
<proteinExistence type="predicted"/>
<dbReference type="SMART" id="SM00980">
    <property type="entry name" value="THAP"/>
    <property type="match status" value="2"/>
</dbReference>
<evidence type="ECO:0000256" key="10">
    <source>
        <dbReference type="ARBA" id="ARBA00039658"/>
    </source>
</evidence>
<protein>
    <recommendedName>
        <fullName evidence="10">Gypsy retrotransposon integrase-like protein 1</fullName>
        <ecNumber evidence="3">3.1.1.96</ecNumber>
    </recommendedName>
</protein>
<dbReference type="PANTHER" id="PTHR10472">
    <property type="entry name" value="D-TYROSYL-TRNA TYR DEACYLASE"/>
    <property type="match status" value="1"/>
</dbReference>
<dbReference type="SUPFAM" id="SSF69500">
    <property type="entry name" value="DTD-like"/>
    <property type="match status" value="2"/>
</dbReference>
<keyword evidence="8" id="KW-0862">Zinc</keyword>
<comment type="caution">
    <text evidence="15">The sequence shown here is derived from an EMBL/GenBank/DDBJ whole genome shotgun (WGS) entry which is preliminary data.</text>
</comment>
<dbReference type="InterPro" id="IPR038441">
    <property type="entry name" value="THAP_Znf_sf"/>
</dbReference>
<evidence type="ECO:0000256" key="4">
    <source>
        <dbReference type="ARBA" id="ARBA00022490"/>
    </source>
</evidence>
<evidence type="ECO:0000256" key="6">
    <source>
        <dbReference type="ARBA" id="ARBA00022771"/>
    </source>
</evidence>
<evidence type="ECO:0000256" key="7">
    <source>
        <dbReference type="ARBA" id="ARBA00022801"/>
    </source>
</evidence>
<dbReference type="GO" id="GO:0051500">
    <property type="term" value="F:D-tyrosyl-tRNA(Tyr) deacylase activity"/>
    <property type="evidence" value="ECO:0007669"/>
    <property type="project" value="TreeGrafter"/>
</dbReference>
<dbReference type="EC" id="3.1.1.96" evidence="3"/>
<keyword evidence="9 13" id="KW-0238">DNA-binding</keyword>
<keyword evidence="7" id="KW-0378">Hydrolase</keyword>
<keyword evidence="4" id="KW-0963">Cytoplasm</keyword>
<evidence type="ECO:0000256" key="3">
    <source>
        <dbReference type="ARBA" id="ARBA00013056"/>
    </source>
</evidence>
<evidence type="ECO:0000256" key="12">
    <source>
        <dbReference type="ARBA" id="ARBA00048018"/>
    </source>
</evidence>
<keyword evidence="5" id="KW-0479">Metal-binding</keyword>
<comment type="subunit">
    <text evidence="2">Homodimer.</text>
</comment>
<dbReference type="GO" id="GO:0008270">
    <property type="term" value="F:zinc ion binding"/>
    <property type="evidence" value="ECO:0007669"/>
    <property type="project" value="UniProtKB-KW"/>
</dbReference>
<dbReference type="GO" id="GO:0003677">
    <property type="term" value="F:DNA binding"/>
    <property type="evidence" value="ECO:0007669"/>
    <property type="project" value="UniProtKB-UniRule"/>
</dbReference>
<dbReference type="InterPro" id="IPR041588">
    <property type="entry name" value="Integrase_H2C2"/>
</dbReference>
<accession>A0A7J6APC1</accession>
<evidence type="ECO:0000256" key="9">
    <source>
        <dbReference type="ARBA" id="ARBA00023125"/>
    </source>
</evidence>
<evidence type="ECO:0000256" key="11">
    <source>
        <dbReference type="ARBA" id="ARBA00047676"/>
    </source>
</evidence>
<evidence type="ECO:0000256" key="13">
    <source>
        <dbReference type="PROSITE-ProRule" id="PRU00309"/>
    </source>
</evidence>
<reference evidence="15 16" key="1">
    <citation type="submission" date="2020-02" db="EMBL/GenBank/DDBJ databases">
        <title>A chromosome-scale genome assembly of the black bullhead catfish (Ameiurus melas).</title>
        <authorList>
            <person name="Wen M."/>
            <person name="Zham M."/>
            <person name="Cabau C."/>
            <person name="Klopp C."/>
            <person name="Donnadieu C."/>
            <person name="Roques C."/>
            <person name="Bouchez O."/>
            <person name="Lampietro C."/>
            <person name="Jouanno E."/>
            <person name="Herpin A."/>
            <person name="Louis A."/>
            <person name="Berthelot C."/>
            <person name="Parey E."/>
            <person name="Roest-Crollius H."/>
            <person name="Braasch I."/>
            <person name="Postlethwait J."/>
            <person name="Robinson-Rechavi M."/>
            <person name="Echchiki A."/>
            <person name="Begum T."/>
            <person name="Montfort J."/>
            <person name="Schartl M."/>
            <person name="Bobe J."/>
            <person name="Guiguen Y."/>
        </authorList>
    </citation>
    <scope>NUCLEOTIDE SEQUENCE [LARGE SCALE GENOMIC DNA]</scope>
    <source>
        <strain evidence="15">M_S1</strain>
        <tissue evidence="15">Blood</tissue>
    </source>
</reference>
<comment type="subcellular location">
    <subcellularLocation>
        <location evidence="1">Cytoplasm</location>
    </subcellularLocation>
</comment>
<evidence type="ECO:0000256" key="8">
    <source>
        <dbReference type="ARBA" id="ARBA00022833"/>
    </source>
</evidence>
<dbReference type="SMART" id="SM00692">
    <property type="entry name" value="DM3"/>
    <property type="match status" value="2"/>
</dbReference>
<dbReference type="Gene3D" id="1.10.340.70">
    <property type="match status" value="3"/>
</dbReference>
<dbReference type="PROSITE" id="PS50950">
    <property type="entry name" value="ZF_THAP"/>
    <property type="match status" value="2"/>
</dbReference>
<name>A0A7J6APC1_AMEME</name>
<dbReference type="Pfam" id="PF17921">
    <property type="entry name" value="Integrase_H2C2"/>
    <property type="match status" value="3"/>
</dbReference>
<evidence type="ECO:0000256" key="2">
    <source>
        <dbReference type="ARBA" id="ARBA00011738"/>
    </source>
</evidence>
<dbReference type="PANTHER" id="PTHR10472:SF1">
    <property type="entry name" value="D-AMINOACYL-TRNA DEACYLASE 2"/>
    <property type="match status" value="1"/>
</dbReference>
<dbReference type="SUPFAM" id="SSF57716">
    <property type="entry name" value="Glucocorticoid receptor-like (DNA-binding domain)"/>
    <property type="match status" value="2"/>
</dbReference>
<dbReference type="EMBL" id="JAAGNN010000010">
    <property type="protein sequence ID" value="KAF4083919.1"/>
    <property type="molecule type" value="Genomic_DNA"/>
</dbReference>
<dbReference type="Gene3D" id="6.20.210.20">
    <property type="entry name" value="THAP domain"/>
    <property type="match status" value="1"/>
</dbReference>
<dbReference type="AlphaFoldDB" id="A0A7J6APC1"/>
<dbReference type="Pfam" id="PF05485">
    <property type="entry name" value="THAP"/>
    <property type="match status" value="2"/>
</dbReference>
<dbReference type="InterPro" id="IPR023509">
    <property type="entry name" value="DTD-like_sf"/>
</dbReference>
<dbReference type="InterPro" id="IPR003732">
    <property type="entry name" value="Daa-tRNA_deacyls_DTD"/>
</dbReference>
<organism evidence="15 16">
    <name type="scientific">Ameiurus melas</name>
    <name type="common">Black bullhead</name>
    <name type="synonym">Silurus melas</name>
    <dbReference type="NCBI Taxonomy" id="219545"/>
    <lineage>
        <taxon>Eukaryota</taxon>
        <taxon>Metazoa</taxon>
        <taxon>Chordata</taxon>
        <taxon>Craniata</taxon>
        <taxon>Vertebrata</taxon>
        <taxon>Euteleostomi</taxon>
        <taxon>Actinopterygii</taxon>
        <taxon>Neopterygii</taxon>
        <taxon>Teleostei</taxon>
        <taxon>Ostariophysi</taxon>
        <taxon>Siluriformes</taxon>
        <taxon>Ictaluridae</taxon>
        <taxon>Ameiurus</taxon>
    </lineage>
</organism>
<feature type="domain" description="THAP-type" evidence="14">
    <location>
        <begin position="550"/>
        <end position="633"/>
    </location>
</feature>
<dbReference type="Gene3D" id="3.50.80.10">
    <property type="entry name" value="D-tyrosyl-tRNA(Tyr) deacylase"/>
    <property type="match status" value="2"/>
</dbReference>
<dbReference type="FunFam" id="1.10.340.70:FF:000001">
    <property type="entry name" value="Retrovirus-related Pol polyprotein from transposon gypsy-like Protein"/>
    <property type="match status" value="1"/>
</dbReference>
<comment type="catalytic activity">
    <reaction evidence="11">
        <text>glycyl-tRNA(Ala) + H2O = tRNA(Ala) + glycine + H(+)</text>
        <dbReference type="Rhea" id="RHEA:53744"/>
        <dbReference type="Rhea" id="RHEA-COMP:9657"/>
        <dbReference type="Rhea" id="RHEA-COMP:13640"/>
        <dbReference type="ChEBI" id="CHEBI:15377"/>
        <dbReference type="ChEBI" id="CHEBI:15378"/>
        <dbReference type="ChEBI" id="CHEBI:57305"/>
        <dbReference type="ChEBI" id="CHEBI:78442"/>
        <dbReference type="ChEBI" id="CHEBI:78522"/>
        <dbReference type="EC" id="3.1.1.96"/>
    </reaction>
</comment>
<dbReference type="Pfam" id="PF02580">
    <property type="entry name" value="Tyr_Deacylase"/>
    <property type="match status" value="2"/>
</dbReference>
<dbReference type="GO" id="GO:0005737">
    <property type="term" value="C:cytoplasm"/>
    <property type="evidence" value="ECO:0007669"/>
    <property type="project" value="UniProtKB-SubCell"/>
</dbReference>
<evidence type="ECO:0000256" key="1">
    <source>
        <dbReference type="ARBA" id="ARBA00004496"/>
    </source>
</evidence>
<gene>
    <name evidence="15" type="ORF">AMELA_G00122940</name>
</gene>
<comment type="catalytic activity">
    <reaction evidence="12">
        <text>a D-aminoacyl-tRNA + H2O = a tRNA + a D-alpha-amino acid + H(+)</text>
        <dbReference type="Rhea" id="RHEA:13953"/>
        <dbReference type="Rhea" id="RHEA-COMP:10123"/>
        <dbReference type="Rhea" id="RHEA-COMP:10124"/>
        <dbReference type="ChEBI" id="CHEBI:15377"/>
        <dbReference type="ChEBI" id="CHEBI:15378"/>
        <dbReference type="ChEBI" id="CHEBI:59871"/>
        <dbReference type="ChEBI" id="CHEBI:78442"/>
        <dbReference type="ChEBI" id="CHEBI:79333"/>
        <dbReference type="EC" id="3.1.1.96"/>
    </reaction>
</comment>
<evidence type="ECO:0000259" key="14">
    <source>
        <dbReference type="PROSITE" id="PS50950"/>
    </source>
</evidence>
<keyword evidence="16" id="KW-1185">Reference proteome</keyword>
<keyword evidence="6 13" id="KW-0863">Zinc-finger</keyword>
<dbReference type="InterPro" id="IPR006612">
    <property type="entry name" value="THAP_Znf"/>
</dbReference>
<sequence>MANGPSVKARVLLQQCLHAKLQVKPADADSEAEWVEINRGMVIYICFFRGATEDMIPKMVSTLLNVKLSETEPGKYTSVVDLPGNVLIVPQATLGGKAKGKCMQYHNNTGKEEGQKLYASFVSHCEKELSSAPKCTEAGTEVKHGTYGNRQVLKLDTNGPTRSRCCCWRRSMSFQRFDEVEKYLRFGTYGKHDKASKGVIRRCSKKFHWGDGALWYIDGKRRRKVLRSEEEVRAVLMEHHNNSKHAGRSRCLKAVSDLYYWRSITKDIGDWIDNCKDCLHPSNPVACSQCIVPGCESPGLADNEEGITFHRFPFSDADRLSRWIKFCQRDRWSLHSRSAICSRHFTEDCFDRSRDVACLKPDAVPTIEVCAVPQEQVNNEYLDSFCMESRDDENPSVDDDVVHVEHPYSKDSSMQTSTKGSKVKSEVSLLSSKSEPYFRRYDALEKFLRTGVYSSTPYCTRYMVRRCAKHFCLQDGLLFYRHGSKRRKVLRNREEVVEVLKEHHDNRGHFGMSRCLSSISELYYWGTMTRDIEEWIGNCQFCMKMDESTQKYRCSVYSCNNYNGPLERTLGLTFHRFPFDNPERLNQWIRSLRRMNWHPRPRSVVCSTHFTEDCFEHTGGSVCLKPHTVPTLLLCTSQDKEDASQGMAERSGSSEATDGLSTQHAFFSKYDAVEKYLKGKGYPPGLSSVEKNTFRRLCSRFAIHDGFLFYLSGRGTQKHGRRRVVRSREEVQSTLAIYHNDMNHLELEKCLKLISQHFFWGSMRADVALWIQRCSQCSNSDEARGVESCASPELPEPLENMLDQDSPVQINGVLTTENDLHLSVTELAIPQCLIITTPEILAPTQPPSTAARDGTVLGLTDSVASGFLGSAIGSYQLLGDSAQEQRNSSLSARTVVQQCTHALLQVKPQTADADSEWVEIRDGIVIYVCFYKGATEKTIPKMVNTLLNATFFPTSTGRHVSIMELPGSVMIIPQDTMTGVVKGSRVQHNDAIESWKGLYIYQQFVTQCEKEVAASTKCTEAGVVVRHGVYGNMQTLYLNSNAPLTHVLEF</sequence>
<evidence type="ECO:0000313" key="16">
    <source>
        <dbReference type="Proteomes" id="UP000593565"/>
    </source>
</evidence>
<dbReference type="Proteomes" id="UP000593565">
    <property type="component" value="Unassembled WGS sequence"/>
</dbReference>